<feature type="compositionally biased region" description="Low complexity" evidence="1">
    <location>
        <begin position="297"/>
        <end position="306"/>
    </location>
</feature>
<name>A0A7R8ZPG8_9CRUS</name>
<dbReference type="OrthoDB" id="3045089at2759"/>
<accession>A0A7R8ZPG8</accession>
<gene>
    <name evidence="2" type="ORF">CTOB1V02_LOCUS5373</name>
</gene>
<dbReference type="InterPro" id="IPR036020">
    <property type="entry name" value="WW_dom_sf"/>
</dbReference>
<dbReference type="Gene3D" id="2.20.70.10">
    <property type="match status" value="1"/>
</dbReference>
<feature type="region of interest" description="Disordered" evidence="1">
    <location>
        <begin position="1"/>
        <end position="20"/>
    </location>
</feature>
<organism evidence="2">
    <name type="scientific">Cyprideis torosa</name>
    <dbReference type="NCBI Taxonomy" id="163714"/>
    <lineage>
        <taxon>Eukaryota</taxon>
        <taxon>Metazoa</taxon>
        <taxon>Ecdysozoa</taxon>
        <taxon>Arthropoda</taxon>
        <taxon>Crustacea</taxon>
        <taxon>Oligostraca</taxon>
        <taxon>Ostracoda</taxon>
        <taxon>Podocopa</taxon>
        <taxon>Podocopida</taxon>
        <taxon>Cytherocopina</taxon>
        <taxon>Cytheroidea</taxon>
        <taxon>Cytherideidae</taxon>
        <taxon>Cyprideis</taxon>
    </lineage>
</organism>
<dbReference type="Pfam" id="PF00397">
    <property type="entry name" value="WW"/>
    <property type="match status" value="1"/>
</dbReference>
<sequence>MVVNQTEGHPPPPTPPPYQAKTDVLLPPGWEARFDQKHGRYYYINHISRTTTWNDPRWAPGVAQYFTPPPASFHGMPGLGGEAMGHAPHQQAGTIASAVSPSPSQTLSRRSSTQHTVSGMGTLVHIPDVGDEKVFVHPLCDEAHFGVSLQESPSRSIEDLSMSSVISPPPSLSAPEKVQESIQRINTIFPTVSPEHIKDLLVKYHHREQVVISALHVAKHPSAVPLTPLPPSAGSGPPMIATSLSSSAQAARSTPASSATLTSTMTQTPGGYIAPTAITPVPLHRSIIEEESIQSGPSSTYTSPYPLFRSVPKPHSSPKMKLR</sequence>
<feature type="non-terminal residue" evidence="2">
    <location>
        <position position="323"/>
    </location>
</feature>
<dbReference type="PROSITE" id="PS01159">
    <property type="entry name" value="WW_DOMAIN_1"/>
    <property type="match status" value="1"/>
</dbReference>
<dbReference type="AlphaFoldDB" id="A0A7R8ZPG8"/>
<feature type="region of interest" description="Disordered" evidence="1">
    <location>
        <begin position="244"/>
        <end position="276"/>
    </location>
</feature>
<dbReference type="SUPFAM" id="SSF51045">
    <property type="entry name" value="WW domain"/>
    <property type="match status" value="1"/>
</dbReference>
<feature type="compositionally biased region" description="Low complexity" evidence="1">
    <location>
        <begin position="245"/>
        <end position="266"/>
    </location>
</feature>
<dbReference type="CDD" id="cd00201">
    <property type="entry name" value="WW"/>
    <property type="match status" value="1"/>
</dbReference>
<dbReference type="SMART" id="SM00456">
    <property type="entry name" value="WW"/>
    <property type="match status" value="1"/>
</dbReference>
<evidence type="ECO:0000256" key="1">
    <source>
        <dbReference type="SAM" id="MobiDB-lite"/>
    </source>
</evidence>
<proteinExistence type="predicted"/>
<feature type="compositionally biased region" description="Pro residues" evidence="1">
    <location>
        <begin position="9"/>
        <end position="18"/>
    </location>
</feature>
<dbReference type="InterPro" id="IPR001202">
    <property type="entry name" value="WW_dom"/>
</dbReference>
<protein>
    <submittedName>
        <fullName evidence="2">Uncharacterized protein</fullName>
    </submittedName>
</protein>
<evidence type="ECO:0000313" key="2">
    <source>
        <dbReference type="EMBL" id="CAD7227467.1"/>
    </source>
</evidence>
<reference evidence="2" key="1">
    <citation type="submission" date="2020-11" db="EMBL/GenBank/DDBJ databases">
        <authorList>
            <person name="Tran Van P."/>
        </authorList>
    </citation>
    <scope>NUCLEOTIDE SEQUENCE</scope>
</reference>
<dbReference type="PROSITE" id="PS50020">
    <property type="entry name" value="WW_DOMAIN_2"/>
    <property type="match status" value="1"/>
</dbReference>
<dbReference type="EMBL" id="OB661154">
    <property type="protein sequence ID" value="CAD7227467.1"/>
    <property type="molecule type" value="Genomic_DNA"/>
</dbReference>
<feature type="region of interest" description="Disordered" evidence="1">
    <location>
        <begin position="289"/>
        <end position="323"/>
    </location>
</feature>